<dbReference type="InterPro" id="IPR011006">
    <property type="entry name" value="CheY-like_superfamily"/>
</dbReference>
<feature type="domain" description="Response regulatory" evidence="3">
    <location>
        <begin position="14"/>
        <end position="129"/>
    </location>
</feature>
<dbReference type="Gene3D" id="3.40.50.2300">
    <property type="match status" value="1"/>
</dbReference>
<reference evidence="4" key="1">
    <citation type="submission" date="2018-12" db="EMBL/GenBank/DDBJ databases">
        <authorList>
            <person name="Will S."/>
            <person name="Neumann-Schaal M."/>
            <person name="Henke P."/>
        </authorList>
    </citation>
    <scope>NUCLEOTIDE SEQUENCE</scope>
    <source>
        <strain evidence="4">PCC 7102</strain>
    </source>
</reference>
<dbReference type="GO" id="GO:0000160">
    <property type="term" value="P:phosphorelay signal transduction system"/>
    <property type="evidence" value="ECO:0007669"/>
    <property type="project" value="InterPro"/>
</dbReference>
<protein>
    <recommendedName>
        <fullName evidence="3">Response regulatory domain-containing protein</fullName>
    </recommendedName>
</protein>
<dbReference type="PANTHER" id="PTHR44591">
    <property type="entry name" value="STRESS RESPONSE REGULATOR PROTEIN 1"/>
    <property type="match status" value="1"/>
</dbReference>
<dbReference type="AlphaFoldDB" id="A0A433VEY0"/>
<dbReference type="EMBL" id="RSCL01000010">
    <property type="protein sequence ID" value="RUT04672.1"/>
    <property type="molecule type" value="Genomic_DNA"/>
</dbReference>
<accession>A0A433VEY0</accession>
<feature type="modified residue" description="4-aspartylphosphate" evidence="2">
    <location>
        <position position="63"/>
    </location>
</feature>
<evidence type="ECO:0000259" key="3">
    <source>
        <dbReference type="PROSITE" id="PS50110"/>
    </source>
</evidence>
<proteinExistence type="predicted"/>
<sequence>MYITGKKLDNLSRSVLVVDDILDNCMMLQTLLETEGYEVKIAEDGYEALDIIESSPPGLILMDMMMPGINGLEVAKRIRRNNNLPFIPILLLTAWDNVSDCDDFDKNIDGYISKPIDFDRLFSEVETLTQSKN</sequence>
<comment type="caution">
    <text evidence="4">The sequence shown here is derived from an EMBL/GenBank/DDBJ whole genome shotgun (WGS) entry which is preliminary data.</text>
</comment>
<evidence type="ECO:0000256" key="2">
    <source>
        <dbReference type="PROSITE-ProRule" id="PRU00169"/>
    </source>
</evidence>
<name>A0A433VEY0_9CYAN</name>
<evidence type="ECO:0000313" key="4">
    <source>
        <dbReference type="EMBL" id="RUT04672.1"/>
    </source>
</evidence>
<dbReference type="SUPFAM" id="SSF52172">
    <property type="entry name" value="CheY-like"/>
    <property type="match status" value="1"/>
</dbReference>
<dbReference type="InterPro" id="IPR001789">
    <property type="entry name" value="Sig_transdc_resp-reg_receiver"/>
</dbReference>
<dbReference type="PROSITE" id="PS50110">
    <property type="entry name" value="RESPONSE_REGULATORY"/>
    <property type="match status" value="1"/>
</dbReference>
<dbReference type="RefSeq" id="WP_127082647.1">
    <property type="nucleotide sequence ID" value="NZ_RSCL01000010.1"/>
</dbReference>
<evidence type="ECO:0000313" key="5">
    <source>
        <dbReference type="Proteomes" id="UP000271624"/>
    </source>
</evidence>
<evidence type="ECO:0000256" key="1">
    <source>
        <dbReference type="ARBA" id="ARBA00022553"/>
    </source>
</evidence>
<gene>
    <name evidence="4" type="ORF">DSM106972_042410</name>
</gene>
<organism evidence="4 5">
    <name type="scientific">Dulcicalothrix desertica PCC 7102</name>
    <dbReference type="NCBI Taxonomy" id="232991"/>
    <lineage>
        <taxon>Bacteria</taxon>
        <taxon>Bacillati</taxon>
        <taxon>Cyanobacteriota</taxon>
        <taxon>Cyanophyceae</taxon>
        <taxon>Nostocales</taxon>
        <taxon>Calotrichaceae</taxon>
        <taxon>Dulcicalothrix</taxon>
    </lineage>
</organism>
<reference evidence="4" key="2">
    <citation type="journal article" date="2019" name="Genome Biol. Evol.">
        <title>Day and night: Metabolic profiles and evolutionary relationships of six axenic non-marine cyanobacteria.</title>
        <authorList>
            <person name="Will S.E."/>
            <person name="Henke P."/>
            <person name="Boedeker C."/>
            <person name="Huang S."/>
            <person name="Brinkmann H."/>
            <person name="Rohde M."/>
            <person name="Jarek M."/>
            <person name="Friedl T."/>
            <person name="Seufert S."/>
            <person name="Schumacher M."/>
            <person name="Overmann J."/>
            <person name="Neumann-Schaal M."/>
            <person name="Petersen J."/>
        </authorList>
    </citation>
    <scope>NUCLEOTIDE SEQUENCE [LARGE SCALE GENOMIC DNA]</scope>
    <source>
        <strain evidence="4">PCC 7102</strain>
    </source>
</reference>
<keyword evidence="5" id="KW-1185">Reference proteome</keyword>
<dbReference type="SMART" id="SM00448">
    <property type="entry name" value="REC"/>
    <property type="match status" value="1"/>
</dbReference>
<dbReference type="OrthoDB" id="427175at2"/>
<dbReference type="Proteomes" id="UP000271624">
    <property type="component" value="Unassembled WGS sequence"/>
</dbReference>
<dbReference type="PANTHER" id="PTHR44591:SF3">
    <property type="entry name" value="RESPONSE REGULATORY DOMAIN-CONTAINING PROTEIN"/>
    <property type="match status" value="1"/>
</dbReference>
<dbReference type="Pfam" id="PF00072">
    <property type="entry name" value="Response_reg"/>
    <property type="match status" value="1"/>
</dbReference>
<dbReference type="InterPro" id="IPR050595">
    <property type="entry name" value="Bact_response_regulator"/>
</dbReference>
<keyword evidence="1 2" id="KW-0597">Phosphoprotein</keyword>